<dbReference type="Proteomes" id="UP000326924">
    <property type="component" value="Unassembled WGS sequence"/>
</dbReference>
<proteinExistence type="inferred from homology"/>
<dbReference type="OrthoDB" id="648861at2759"/>
<keyword evidence="5 7" id="KW-1133">Transmembrane helix</keyword>
<dbReference type="PANTHER" id="PTHR11660">
    <property type="entry name" value="SOLUTE CARRIER FAMILY 40 MEMBER"/>
    <property type="match status" value="1"/>
</dbReference>
<comment type="function">
    <text evidence="7">May be involved in iron transport and iron homeostasis.</text>
</comment>
<dbReference type="InterPro" id="IPR036259">
    <property type="entry name" value="MFS_trans_sf"/>
</dbReference>
<evidence type="ECO:0000256" key="1">
    <source>
        <dbReference type="ARBA" id="ARBA00004141"/>
    </source>
</evidence>
<keyword evidence="6 7" id="KW-0472">Membrane</keyword>
<feature type="transmembrane region" description="Helical" evidence="7">
    <location>
        <begin position="431"/>
        <end position="450"/>
    </location>
</feature>
<accession>A0A5J5ENN1</accession>
<dbReference type="AlphaFoldDB" id="A0A5J5ENN1"/>
<dbReference type="PANTHER" id="PTHR11660:SF57">
    <property type="entry name" value="SOLUTE CARRIER FAMILY 40 MEMBER"/>
    <property type="match status" value="1"/>
</dbReference>
<keyword evidence="3 7" id="KW-0813">Transport</keyword>
<name>A0A5J5ENN1_9PEZI</name>
<keyword evidence="7" id="KW-0406">Ion transport</keyword>
<organism evidence="8 9">
    <name type="scientific">Sphaerosporella brunnea</name>
    <dbReference type="NCBI Taxonomy" id="1250544"/>
    <lineage>
        <taxon>Eukaryota</taxon>
        <taxon>Fungi</taxon>
        <taxon>Dikarya</taxon>
        <taxon>Ascomycota</taxon>
        <taxon>Pezizomycotina</taxon>
        <taxon>Pezizomycetes</taxon>
        <taxon>Pezizales</taxon>
        <taxon>Pyronemataceae</taxon>
        <taxon>Sphaerosporella</taxon>
    </lineage>
</organism>
<feature type="transmembrane region" description="Helical" evidence="7">
    <location>
        <begin position="132"/>
        <end position="151"/>
    </location>
</feature>
<dbReference type="GO" id="GO:0016020">
    <property type="term" value="C:membrane"/>
    <property type="evidence" value="ECO:0007669"/>
    <property type="project" value="UniProtKB-SubCell"/>
</dbReference>
<sequence>MASSPKAGPGPDADDSSESIPLLNAPSSSGVNRRLYISHFLSTWNSRVFEFGAVLFIAAVFPRDLRPPSVYALLRAAAAIAFSPAVGRYVDAADRLEVVRFSIVVQRAVVVASCLGFWALMTMRGRTDVPAALRPLILLLLACFACVEKLCSIMNLVAVERDWVVVISKHTGSDLGLLNSQMRRIDLVCKLAGPLFIALLDGISTPMAIWLTLGTNAASAMVEYFAIAKVYKLVPALQVPRTSSSAADATLPGRPTSWARDLHNSVALYIHHPVFIPSFALSLLYFTVLNFAGQMVVYFLSVGYTSSQIGLVRTASVMFEVSATWLAPRAMRAVGPTRAALWFINWQAVCLVAVVAVFCGGTQLAAAGLAGGVIASRIGLWGFDLCVQILIQEEVDAATRGVFSAVEASLQNTFELCAYASTIVFASPQQFVVPVLLSALAVCAAAAAYARFVRIRRGHVLHVADFVVKMRGRRDALVWR</sequence>
<feature type="transmembrane region" description="Helical" evidence="7">
    <location>
        <begin position="266"/>
        <end position="289"/>
    </location>
</feature>
<feature type="transmembrane region" description="Helical" evidence="7">
    <location>
        <begin position="98"/>
        <end position="120"/>
    </location>
</feature>
<dbReference type="InterPro" id="IPR009716">
    <property type="entry name" value="Ferroportin-1"/>
</dbReference>
<evidence type="ECO:0000256" key="4">
    <source>
        <dbReference type="ARBA" id="ARBA00022692"/>
    </source>
</evidence>
<dbReference type="SUPFAM" id="SSF103473">
    <property type="entry name" value="MFS general substrate transporter"/>
    <property type="match status" value="1"/>
</dbReference>
<comment type="caution">
    <text evidence="8">The sequence shown here is derived from an EMBL/GenBank/DDBJ whole genome shotgun (WGS) entry which is preliminary data.</text>
</comment>
<feature type="transmembrane region" description="Helical" evidence="7">
    <location>
        <begin position="339"/>
        <end position="359"/>
    </location>
</feature>
<feature type="transmembrane region" description="Helical" evidence="7">
    <location>
        <begin position="44"/>
        <end position="62"/>
    </location>
</feature>
<evidence type="ECO:0000256" key="2">
    <source>
        <dbReference type="ARBA" id="ARBA00006279"/>
    </source>
</evidence>
<evidence type="ECO:0000256" key="5">
    <source>
        <dbReference type="ARBA" id="ARBA00022989"/>
    </source>
</evidence>
<dbReference type="GO" id="GO:0005381">
    <property type="term" value="F:iron ion transmembrane transporter activity"/>
    <property type="evidence" value="ECO:0007669"/>
    <property type="project" value="UniProtKB-UniRule"/>
</dbReference>
<evidence type="ECO:0000313" key="8">
    <source>
        <dbReference type="EMBL" id="KAA8897470.1"/>
    </source>
</evidence>
<keyword evidence="9" id="KW-1185">Reference proteome</keyword>
<comment type="caution">
    <text evidence="7">Lacks conserved residue(s) required for the propagation of feature annotation.</text>
</comment>
<dbReference type="InParanoid" id="A0A5J5ENN1"/>
<evidence type="ECO:0000256" key="3">
    <source>
        <dbReference type="ARBA" id="ARBA00022448"/>
    </source>
</evidence>
<keyword evidence="4 7" id="KW-0812">Transmembrane</keyword>
<evidence type="ECO:0000256" key="6">
    <source>
        <dbReference type="ARBA" id="ARBA00023136"/>
    </source>
</evidence>
<protein>
    <recommendedName>
        <fullName evidence="7">Solute carrier family 40 member</fullName>
    </recommendedName>
</protein>
<feature type="transmembrane region" description="Helical" evidence="7">
    <location>
        <begin position="68"/>
        <end position="86"/>
    </location>
</feature>
<comment type="similarity">
    <text evidence="2 7">Belongs to the ferroportin (FP) (TC 2.A.100) family. SLC40A subfamily.</text>
</comment>
<evidence type="ECO:0000256" key="7">
    <source>
        <dbReference type="RuleBase" id="RU365065"/>
    </source>
</evidence>
<comment type="subcellular location">
    <subcellularLocation>
        <location evidence="1 7">Membrane</location>
        <topology evidence="1 7">Multi-pass membrane protein</topology>
    </subcellularLocation>
</comment>
<evidence type="ECO:0000313" key="9">
    <source>
        <dbReference type="Proteomes" id="UP000326924"/>
    </source>
</evidence>
<feature type="transmembrane region" description="Helical" evidence="7">
    <location>
        <begin position="191"/>
        <end position="213"/>
    </location>
</feature>
<dbReference type="Pfam" id="PF06963">
    <property type="entry name" value="FPN1"/>
    <property type="match status" value="1"/>
</dbReference>
<dbReference type="EMBL" id="VXIS01000198">
    <property type="protein sequence ID" value="KAA8897470.1"/>
    <property type="molecule type" value="Genomic_DNA"/>
</dbReference>
<gene>
    <name evidence="8" type="ORF">FN846DRAFT_963655</name>
</gene>
<reference evidence="8 9" key="1">
    <citation type="submission" date="2019-09" db="EMBL/GenBank/DDBJ databases">
        <title>Draft genome of the ectomycorrhizal ascomycete Sphaerosporella brunnea.</title>
        <authorList>
            <consortium name="DOE Joint Genome Institute"/>
            <person name="Benucci G.M."/>
            <person name="Marozzi G."/>
            <person name="Antonielli L."/>
            <person name="Sanchez S."/>
            <person name="Marco P."/>
            <person name="Wang X."/>
            <person name="Falini L.B."/>
            <person name="Barry K."/>
            <person name="Haridas S."/>
            <person name="Lipzen A."/>
            <person name="Labutti K."/>
            <person name="Grigoriev I.V."/>
            <person name="Murat C."/>
            <person name="Martin F."/>
            <person name="Albertini E."/>
            <person name="Donnini D."/>
            <person name="Bonito G."/>
        </authorList>
    </citation>
    <scope>NUCLEOTIDE SEQUENCE [LARGE SCALE GENOMIC DNA]</scope>
    <source>
        <strain evidence="8 9">Sb_GMNB300</strain>
    </source>
</reference>